<feature type="non-terminal residue" evidence="2">
    <location>
        <position position="1"/>
    </location>
</feature>
<feature type="region of interest" description="Disordered" evidence="1">
    <location>
        <begin position="59"/>
        <end position="104"/>
    </location>
</feature>
<reference evidence="2" key="1">
    <citation type="submission" date="2023-10" db="EMBL/GenBank/DDBJ databases">
        <authorList>
            <person name="Chen Y."/>
            <person name="Shah S."/>
            <person name="Dougan E. K."/>
            <person name="Thang M."/>
            <person name="Chan C."/>
        </authorList>
    </citation>
    <scope>NUCLEOTIDE SEQUENCE [LARGE SCALE GENOMIC DNA]</scope>
</reference>
<protein>
    <submittedName>
        <fullName evidence="2">Uncharacterized protein</fullName>
    </submittedName>
</protein>
<feature type="compositionally biased region" description="Basic and acidic residues" evidence="1">
    <location>
        <begin position="88"/>
        <end position="104"/>
    </location>
</feature>
<evidence type="ECO:0000256" key="1">
    <source>
        <dbReference type="SAM" id="MobiDB-lite"/>
    </source>
</evidence>
<keyword evidence="3" id="KW-1185">Reference proteome</keyword>
<accession>A0ABN9VPN3</accession>
<dbReference type="EMBL" id="CAUYUJ010017455">
    <property type="protein sequence ID" value="CAK0874966.1"/>
    <property type="molecule type" value="Genomic_DNA"/>
</dbReference>
<gene>
    <name evidence="2" type="ORF">PCOR1329_LOCUS59716</name>
</gene>
<dbReference type="Proteomes" id="UP001189429">
    <property type="component" value="Unassembled WGS sequence"/>
</dbReference>
<feature type="non-terminal residue" evidence="2">
    <location>
        <position position="104"/>
    </location>
</feature>
<evidence type="ECO:0000313" key="2">
    <source>
        <dbReference type="EMBL" id="CAK0874966.1"/>
    </source>
</evidence>
<name>A0ABN9VPN3_9DINO</name>
<evidence type="ECO:0000313" key="3">
    <source>
        <dbReference type="Proteomes" id="UP001189429"/>
    </source>
</evidence>
<comment type="caution">
    <text evidence="2">The sequence shown here is derived from an EMBL/GenBank/DDBJ whole genome shotgun (WGS) entry which is preliminary data.</text>
</comment>
<proteinExistence type="predicted"/>
<organism evidence="2 3">
    <name type="scientific">Prorocentrum cordatum</name>
    <dbReference type="NCBI Taxonomy" id="2364126"/>
    <lineage>
        <taxon>Eukaryota</taxon>
        <taxon>Sar</taxon>
        <taxon>Alveolata</taxon>
        <taxon>Dinophyceae</taxon>
        <taxon>Prorocentrales</taxon>
        <taxon>Prorocentraceae</taxon>
        <taxon>Prorocentrum</taxon>
    </lineage>
</organism>
<sequence length="104" mass="11417">MRCLYFSVRGSQKSQPFSGVHTPSVLTLRGASMSGFPSSCRRPRGRPAPLLARLVRPTAAGPLPDAPRACGSFRAGTPRQPSAQRGWRKVEGSWRQHRSADFVR</sequence>